<dbReference type="SUPFAM" id="SSF53187">
    <property type="entry name" value="Zn-dependent exopeptidases"/>
    <property type="match status" value="1"/>
</dbReference>
<accession>A0A5N5T5Y8</accession>
<dbReference type="AlphaFoldDB" id="A0A5N5T5Y8"/>
<feature type="domain" description="Peptidase M14" evidence="4">
    <location>
        <begin position="1"/>
        <end position="95"/>
    </location>
</feature>
<dbReference type="Pfam" id="PF00246">
    <property type="entry name" value="Peptidase_M14"/>
    <property type="match status" value="1"/>
</dbReference>
<feature type="active site" description="Proton donor/acceptor" evidence="3">
    <location>
        <position position="65"/>
    </location>
</feature>
<dbReference type="PANTHER" id="PTHR11532:SF84">
    <property type="entry name" value="CARBOXYPEPTIDASE M"/>
    <property type="match status" value="1"/>
</dbReference>
<keyword evidence="5" id="KW-0378">Hydrolase</keyword>
<dbReference type="OrthoDB" id="10249045at2759"/>
<dbReference type="PANTHER" id="PTHR11532">
    <property type="entry name" value="PROTEASE M14 CARBOXYPEPTIDASE"/>
    <property type="match status" value="1"/>
</dbReference>
<comment type="similarity">
    <text evidence="1 3">Belongs to the peptidase M14 family.</text>
</comment>
<dbReference type="EMBL" id="SEYY01008876">
    <property type="protein sequence ID" value="KAB7501996.1"/>
    <property type="molecule type" value="Genomic_DNA"/>
</dbReference>
<keyword evidence="5" id="KW-0645">Protease</keyword>
<evidence type="ECO:0000313" key="5">
    <source>
        <dbReference type="EMBL" id="KAB7501996.1"/>
    </source>
</evidence>
<proteinExistence type="inferred from homology"/>
<dbReference type="GO" id="GO:0005615">
    <property type="term" value="C:extracellular space"/>
    <property type="evidence" value="ECO:0007669"/>
    <property type="project" value="TreeGrafter"/>
</dbReference>
<evidence type="ECO:0000256" key="2">
    <source>
        <dbReference type="ARBA" id="ARBA00023180"/>
    </source>
</evidence>
<feature type="non-terminal residue" evidence="5">
    <location>
        <position position="177"/>
    </location>
</feature>
<reference evidence="5 6" key="1">
    <citation type="journal article" date="2019" name="PLoS Biol.">
        <title>Sex chromosomes control vertical transmission of feminizing Wolbachia symbionts in an isopod.</title>
        <authorList>
            <person name="Becking T."/>
            <person name="Chebbi M.A."/>
            <person name="Giraud I."/>
            <person name="Moumen B."/>
            <person name="Laverre T."/>
            <person name="Caubet Y."/>
            <person name="Peccoud J."/>
            <person name="Gilbert C."/>
            <person name="Cordaux R."/>
        </authorList>
    </citation>
    <scope>NUCLEOTIDE SEQUENCE [LARGE SCALE GENOMIC DNA]</scope>
    <source>
        <strain evidence="5">ANa2</strain>
        <tissue evidence="5">Whole body excluding digestive tract and cuticle</tissue>
    </source>
</reference>
<gene>
    <name evidence="5" type="primary">CPM_0</name>
    <name evidence="5" type="ORF">Anas_12708</name>
</gene>
<dbReference type="GO" id="GO:0016485">
    <property type="term" value="P:protein processing"/>
    <property type="evidence" value="ECO:0007669"/>
    <property type="project" value="TreeGrafter"/>
</dbReference>
<dbReference type="GO" id="GO:0004181">
    <property type="term" value="F:metallocarboxypeptidase activity"/>
    <property type="evidence" value="ECO:0007669"/>
    <property type="project" value="InterPro"/>
</dbReference>
<keyword evidence="6" id="KW-1185">Reference proteome</keyword>
<dbReference type="PROSITE" id="PS52035">
    <property type="entry name" value="PEPTIDASE_M14"/>
    <property type="match status" value="1"/>
</dbReference>
<sequence>MTMFLITSPKIYSFNHKRMHLGLQCKRGAPSFKNGTTNGAAWYPLTGGMQDYNYVWQGCMDITIEISCCKYPPSEELPKFWQENKKALLRYMGEVHRGILGFVRDNLGRPLGGVSLKISGRDVGFQSTKHGEFWRILLPGEYTIEAFLENYHPVEHDFIVNEETPTVLNITLYPLKQ</sequence>
<keyword evidence="2" id="KW-0325">Glycoprotein</keyword>
<dbReference type="Gene3D" id="3.40.630.10">
    <property type="entry name" value="Zn peptidases"/>
    <property type="match status" value="1"/>
</dbReference>
<keyword evidence="5" id="KW-0121">Carboxypeptidase</keyword>
<dbReference type="GO" id="GO:0006518">
    <property type="term" value="P:peptide metabolic process"/>
    <property type="evidence" value="ECO:0007669"/>
    <property type="project" value="TreeGrafter"/>
</dbReference>
<protein>
    <submittedName>
        <fullName evidence="5">Carboxypeptidase M</fullName>
    </submittedName>
</protein>
<dbReference type="Proteomes" id="UP000326759">
    <property type="component" value="Unassembled WGS sequence"/>
</dbReference>
<dbReference type="SUPFAM" id="SSF49464">
    <property type="entry name" value="Carboxypeptidase regulatory domain-like"/>
    <property type="match status" value="1"/>
</dbReference>
<dbReference type="CDD" id="cd11308">
    <property type="entry name" value="Peptidase_M14NE-CP-C_like"/>
    <property type="match status" value="1"/>
</dbReference>
<evidence type="ECO:0000313" key="6">
    <source>
        <dbReference type="Proteomes" id="UP000326759"/>
    </source>
</evidence>
<dbReference type="Gene3D" id="2.60.40.1120">
    <property type="entry name" value="Carboxypeptidase-like, regulatory domain"/>
    <property type="match status" value="1"/>
</dbReference>
<evidence type="ECO:0000259" key="4">
    <source>
        <dbReference type="PROSITE" id="PS52035"/>
    </source>
</evidence>
<evidence type="ECO:0000256" key="3">
    <source>
        <dbReference type="PROSITE-ProRule" id="PRU01379"/>
    </source>
</evidence>
<organism evidence="5 6">
    <name type="scientific">Armadillidium nasatum</name>
    <dbReference type="NCBI Taxonomy" id="96803"/>
    <lineage>
        <taxon>Eukaryota</taxon>
        <taxon>Metazoa</taxon>
        <taxon>Ecdysozoa</taxon>
        <taxon>Arthropoda</taxon>
        <taxon>Crustacea</taxon>
        <taxon>Multicrustacea</taxon>
        <taxon>Malacostraca</taxon>
        <taxon>Eumalacostraca</taxon>
        <taxon>Peracarida</taxon>
        <taxon>Isopoda</taxon>
        <taxon>Oniscidea</taxon>
        <taxon>Crinocheta</taxon>
        <taxon>Armadillidiidae</taxon>
        <taxon>Armadillidium</taxon>
    </lineage>
</organism>
<evidence type="ECO:0000256" key="1">
    <source>
        <dbReference type="ARBA" id="ARBA00005988"/>
    </source>
</evidence>
<dbReference type="InterPro" id="IPR050753">
    <property type="entry name" value="Peptidase_M14_domain"/>
</dbReference>
<dbReference type="GO" id="GO:0008270">
    <property type="term" value="F:zinc ion binding"/>
    <property type="evidence" value="ECO:0007669"/>
    <property type="project" value="InterPro"/>
</dbReference>
<name>A0A5N5T5Y8_9CRUS</name>
<dbReference type="InterPro" id="IPR008969">
    <property type="entry name" value="CarboxyPept-like_regulatory"/>
</dbReference>
<dbReference type="InterPro" id="IPR000834">
    <property type="entry name" value="Peptidase_M14"/>
</dbReference>
<comment type="caution">
    <text evidence="5">The sequence shown here is derived from an EMBL/GenBank/DDBJ whole genome shotgun (WGS) entry which is preliminary data.</text>
</comment>
<dbReference type="Pfam" id="PF13620">
    <property type="entry name" value="CarboxypepD_reg"/>
    <property type="match status" value="1"/>
</dbReference>